<keyword evidence="2" id="KW-1185">Reference proteome</keyword>
<evidence type="ECO:0000313" key="1">
    <source>
        <dbReference type="EMBL" id="GAA5816966.1"/>
    </source>
</evidence>
<proteinExistence type="predicted"/>
<protein>
    <recommendedName>
        <fullName evidence="3">Transposase</fullName>
    </recommendedName>
</protein>
<dbReference type="EMBL" id="BAABUK010000036">
    <property type="protein sequence ID" value="GAA5816966.1"/>
    <property type="molecule type" value="Genomic_DNA"/>
</dbReference>
<organism evidence="1 2">
    <name type="scientific">Mucor flavus</name>
    <dbReference type="NCBI Taxonomy" id="439312"/>
    <lineage>
        <taxon>Eukaryota</taxon>
        <taxon>Fungi</taxon>
        <taxon>Fungi incertae sedis</taxon>
        <taxon>Mucoromycota</taxon>
        <taxon>Mucoromycotina</taxon>
        <taxon>Mucoromycetes</taxon>
        <taxon>Mucorales</taxon>
        <taxon>Mucorineae</taxon>
        <taxon>Mucoraceae</taxon>
        <taxon>Mucor</taxon>
    </lineage>
</organism>
<sequence length="231" mass="26423">MMEPYFEDVIDEMDVDEDPVTTFDKLILLADDLIVPQKISVKDDMEQESVSEATENDIISRDTPQTTGYKAYGPANIRMFLQLMQEEGPSVIKHARTCFILRSTAYEILKQWNESDWTAVPISCVKKPSKIGGAKRANNYLVDTNSCITIDKTREKLYISFEGFSISQSELRKHMVEKIRLSLKDSHVYTMERDAKRTLDLQFNVIIAWKAAGVDFQTNCVFMDEAGFNAH</sequence>
<evidence type="ECO:0000313" key="2">
    <source>
        <dbReference type="Proteomes" id="UP001473302"/>
    </source>
</evidence>
<accession>A0ABP9ZD03</accession>
<evidence type="ECO:0008006" key="3">
    <source>
        <dbReference type="Google" id="ProtNLM"/>
    </source>
</evidence>
<name>A0ABP9ZD03_9FUNG</name>
<reference evidence="1 2" key="1">
    <citation type="submission" date="2024-04" db="EMBL/GenBank/DDBJ databases">
        <title>genome sequences of Mucor flavus KT1a and Helicostylum pulchrum KT1b strains isolated from the surface of a dry-aged beef.</title>
        <authorList>
            <person name="Toyotome T."/>
            <person name="Hosono M."/>
            <person name="Torimaru M."/>
            <person name="Fukuda K."/>
            <person name="Mikami N."/>
        </authorList>
    </citation>
    <scope>NUCLEOTIDE SEQUENCE [LARGE SCALE GENOMIC DNA]</scope>
    <source>
        <strain evidence="1 2">KT1a</strain>
    </source>
</reference>
<dbReference type="Proteomes" id="UP001473302">
    <property type="component" value="Unassembled WGS sequence"/>
</dbReference>
<comment type="caution">
    <text evidence="1">The sequence shown here is derived from an EMBL/GenBank/DDBJ whole genome shotgun (WGS) entry which is preliminary data.</text>
</comment>
<gene>
    <name evidence="1" type="ORF">MFLAVUS_010501</name>
</gene>